<keyword evidence="13" id="KW-0812">Transmembrane</keyword>
<keyword evidence="4" id="KW-0813">Transport</keyword>
<evidence type="ECO:0000256" key="13">
    <source>
        <dbReference type="SAM" id="Phobius"/>
    </source>
</evidence>
<keyword evidence="8" id="KW-0156">Chromatin regulator</keyword>
<protein>
    <recommendedName>
        <fullName evidence="11">BCL2-associated athanogene 6</fullName>
    </recommendedName>
</protein>
<dbReference type="GO" id="GO:0005634">
    <property type="term" value="C:nucleus"/>
    <property type="evidence" value="ECO:0007669"/>
    <property type="project" value="UniProtKB-SubCell"/>
</dbReference>
<dbReference type="SMART" id="SM00213">
    <property type="entry name" value="UBQ"/>
    <property type="match status" value="1"/>
</dbReference>
<dbReference type="Pfam" id="PF00240">
    <property type="entry name" value="ubiquitin"/>
    <property type="match status" value="1"/>
</dbReference>
<dbReference type="GO" id="GO:0005576">
    <property type="term" value="C:extracellular region"/>
    <property type="evidence" value="ECO:0007669"/>
    <property type="project" value="UniProtKB-SubCell"/>
</dbReference>
<dbReference type="GO" id="GO:0051787">
    <property type="term" value="F:misfolded protein binding"/>
    <property type="evidence" value="ECO:0007669"/>
    <property type="project" value="TreeGrafter"/>
</dbReference>
<evidence type="ECO:0000256" key="11">
    <source>
        <dbReference type="ARBA" id="ARBA00030033"/>
    </source>
</evidence>
<evidence type="ECO:0000256" key="12">
    <source>
        <dbReference type="SAM" id="MobiDB-lite"/>
    </source>
</evidence>
<reference evidence="15" key="2">
    <citation type="submission" date="2020-05" db="UniProtKB">
        <authorList>
            <consortium name="EnsemblMetazoa"/>
        </authorList>
    </citation>
    <scope>IDENTIFICATION</scope>
    <source>
        <strain evidence="15">maculatus3</strain>
    </source>
</reference>
<keyword evidence="5" id="KW-0963">Cytoplasm</keyword>
<dbReference type="InterPro" id="IPR000626">
    <property type="entry name" value="Ubiquitin-like_dom"/>
</dbReference>
<evidence type="ECO:0000313" key="16">
    <source>
        <dbReference type="Proteomes" id="UP000075901"/>
    </source>
</evidence>
<evidence type="ECO:0000313" key="15">
    <source>
        <dbReference type="EnsemblMetazoa" id="AMAM006572-PA"/>
    </source>
</evidence>
<dbReference type="GO" id="GO:0036503">
    <property type="term" value="P:ERAD pathway"/>
    <property type="evidence" value="ECO:0007669"/>
    <property type="project" value="TreeGrafter"/>
</dbReference>
<evidence type="ECO:0000256" key="6">
    <source>
        <dbReference type="ARBA" id="ARBA00022525"/>
    </source>
</evidence>
<comment type="subcellular location">
    <subcellularLocation>
        <location evidence="2">Cytoplasm</location>
        <location evidence="2">Cytosol</location>
    </subcellularLocation>
    <subcellularLocation>
        <location evidence="1">Nucleus</location>
    </subcellularLocation>
    <subcellularLocation>
        <location evidence="3">Secreted</location>
        <location evidence="3">Extracellular exosome</location>
    </subcellularLocation>
</comment>
<accession>A0A182SGZ4</accession>
<feature type="region of interest" description="Disordered" evidence="12">
    <location>
        <begin position="77"/>
        <end position="110"/>
    </location>
</feature>
<dbReference type="GO" id="GO:0006915">
    <property type="term" value="P:apoptotic process"/>
    <property type="evidence" value="ECO:0007669"/>
    <property type="project" value="UniProtKB-KW"/>
</dbReference>
<dbReference type="GO" id="GO:0071818">
    <property type="term" value="C:BAT3 complex"/>
    <property type="evidence" value="ECO:0007669"/>
    <property type="project" value="TreeGrafter"/>
</dbReference>
<keyword evidence="9" id="KW-0143">Chaperone</keyword>
<feature type="compositionally biased region" description="Low complexity" evidence="12">
    <location>
        <begin position="262"/>
        <end position="319"/>
    </location>
</feature>
<dbReference type="Gene3D" id="3.10.20.90">
    <property type="entry name" value="Phosphatidylinositol 3-kinase Catalytic Subunit, Chain A, domain 1"/>
    <property type="match status" value="1"/>
</dbReference>
<name>A0A182SGZ4_9DIPT</name>
<dbReference type="InterPro" id="IPR029071">
    <property type="entry name" value="Ubiquitin-like_domsf"/>
</dbReference>
<dbReference type="PANTHER" id="PTHR15204:SF0">
    <property type="entry name" value="LARGE PROLINE-RICH PROTEIN BAG6"/>
    <property type="match status" value="1"/>
</dbReference>
<dbReference type="GO" id="GO:0006325">
    <property type="term" value="P:chromatin organization"/>
    <property type="evidence" value="ECO:0007669"/>
    <property type="project" value="UniProtKB-KW"/>
</dbReference>
<evidence type="ECO:0000256" key="8">
    <source>
        <dbReference type="ARBA" id="ARBA00022853"/>
    </source>
</evidence>
<dbReference type="FunFam" id="3.10.20.90:FF:000161">
    <property type="entry name" value="Uncharacterized protein, isoform C"/>
    <property type="match status" value="1"/>
</dbReference>
<feature type="transmembrane region" description="Helical" evidence="13">
    <location>
        <begin position="461"/>
        <end position="478"/>
    </location>
</feature>
<reference evidence="16" key="1">
    <citation type="submission" date="2013-09" db="EMBL/GenBank/DDBJ databases">
        <title>The Genome Sequence of Anopheles maculatus species B.</title>
        <authorList>
            <consortium name="The Broad Institute Genomics Platform"/>
            <person name="Neafsey D.E."/>
            <person name="Besansky N."/>
            <person name="Howell P."/>
            <person name="Walton C."/>
            <person name="Young S.K."/>
            <person name="Zeng Q."/>
            <person name="Gargeya S."/>
            <person name="Fitzgerald M."/>
            <person name="Haas B."/>
            <person name="Abouelleil A."/>
            <person name="Allen A.W."/>
            <person name="Alvarado L."/>
            <person name="Arachchi H.M."/>
            <person name="Berlin A.M."/>
            <person name="Chapman S.B."/>
            <person name="Gainer-Dewar J."/>
            <person name="Goldberg J."/>
            <person name="Griggs A."/>
            <person name="Gujja S."/>
            <person name="Hansen M."/>
            <person name="Howarth C."/>
            <person name="Imamovic A."/>
            <person name="Ireland A."/>
            <person name="Larimer J."/>
            <person name="McCowan C."/>
            <person name="Murphy C."/>
            <person name="Pearson M."/>
            <person name="Poon T.W."/>
            <person name="Priest M."/>
            <person name="Roberts A."/>
            <person name="Saif S."/>
            <person name="Shea T."/>
            <person name="Sisk P."/>
            <person name="Sykes S."/>
            <person name="Wortman J."/>
            <person name="Nusbaum C."/>
            <person name="Birren B."/>
        </authorList>
    </citation>
    <scope>NUCLEOTIDE SEQUENCE [LARGE SCALE GENOMIC DNA]</scope>
    <source>
        <strain evidence="16">maculatus3</strain>
    </source>
</reference>
<dbReference type="SUPFAM" id="SSF54236">
    <property type="entry name" value="Ubiquitin-like"/>
    <property type="match status" value="1"/>
</dbReference>
<evidence type="ECO:0000256" key="4">
    <source>
        <dbReference type="ARBA" id="ARBA00022448"/>
    </source>
</evidence>
<organism evidence="15 16">
    <name type="scientific">Anopheles maculatus</name>
    <dbReference type="NCBI Taxonomy" id="74869"/>
    <lineage>
        <taxon>Eukaryota</taxon>
        <taxon>Metazoa</taxon>
        <taxon>Ecdysozoa</taxon>
        <taxon>Arthropoda</taxon>
        <taxon>Hexapoda</taxon>
        <taxon>Insecta</taxon>
        <taxon>Pterygota</taxon>
        <taxon>Neoptera</taxon>
        <taxon>Endopterygota</taxon>
        <taxon>Diptera</taxon>
        <taxon>Nematocera</taxon>
        <taxon>Culicoidea</taxon>
        <taxon>Culicidae</taxon>
        <taxon>Anophelinae</taxon>
        <taxon>Anopheles</taxon>
        <taxon>Anopheles maculatus group</taxon>
    </lineage>
</organism>
<dbReference type="AlphaFoldDB" id="A0A182SGZ4"/>
<dbReference type="VEuPathDB" id="VectorBase:AMAM006572"/>
<proteinExistence type="predicted"/>
<feature type="compositionally biased region" description="Polar residues" evidence="12">
    <location>
        <begin position="330"/>
        <end position="341"/>
    </location>
</feature>
<keyword evidence="16" id="KW-1185">Reference proteome</keyword>
<keyword evidence="6" id="KW-0964">Secreted</keyword>
<dbReference type="Pfam" id="PF12057">
    <property type="entry name" value="BAG6"/>
    <property type="match status" value="1"/>
</dbReference>
<evidence type="ECO:0000256" key="5">
    <source>
        <dbReference type="ARBA" id="ARBA00022490"/>
    </source>
</evidence>
<keyword evidence="13" id="KW-0472">Membrane</keyword>
<evidence type="ECO:0000256" key="10">
    <source>
        <dbReference type="ARBA" id="ARBA00023242"/>
    </source>
</evidence>
<dbReference type="Proteomes" id="UP000075901">
    <property type="component" value="Unassembled WGS sequence"/>
</dbReference>
<evidence type="ECO:0000256" key="3">
    <source>
        <dbReference type="ARBA" id="ARBA00004550"/>
    </source>
</evidence>
<dbReference type="GO" id="GO:0031593">
    <property type="term" value="F:polyubiquitin modification-dependent protein binding"/>
    <property type="evidence" value="ECO:0007669"/>
    <property type="project" value="TreeGrafter"/>
</dbReference>
<keyword evidence="10" id="KW-0539">Nucleus</keyword>
<evidence type="ECO:0000256" key="2">
    <source>
        <dbReference type="ARBA" id="ARBA00004514"/>
    </source>
</evidence>
<dbReference type="PROSITE" id="PS50053">
    <property type="entry name" value="UBIQUITIN_2"/>
    <property type="match status" value="1"/>
</dbReference>
<sequence length="484" mass="52400">MINLKVKTLDSQNHDFTVDEEITVRQFKEQIAEKISVSVELQRLIYCGRVLSDDIPLKDYDLNGKVVHLVQRAPPSARGASLSSTEAGSRDEAARASRRSRSSDNASRNIFPSMDELNTMYFGSMTSIPLNMTATNVTQIPSVGSSSTLCNNRITVARHMLDCADSILSYLENPARGLNYSAMDFLSQQTMESTVFEVGISAVGDVDIPHNQVQNFVNAFQGAVSAALRQNGMSNVTVQQPDGLNGSVQVFGTVPDFAVLTPPNTSATATPAHEGSGASSTTNSGSSSSTSSSNSTSSSSSNGGSSGSPSASSSSSETSAESRRPVRSGPLNTQTTSTQTLGEVVQQMRSVQRRMEPFLQQYYDILQDDPSFEESDTVGRENAQRVFDRVSEAMHYISHAQHAISDLMLDLQMATPRHLCCRPILVEQNAYVSSGLTAMPHNINLANLLRNHINVSLKTDHLRYLVLVLVVVVVVLVLDEVTII</sequence>
<keyword evidence="7" id="KW-0053">Apoptosis</keyword>
<dbReference type="EnsemblMetazoa" id="AMAM006572-RA">
    <property type="protein sequence ID" value="AMAM006572-PA"/>
    <property type="gene ID" value="AMAM006572"/>
</dbReference>
<evidence type="ECO:0000256" key="1">
    <source>
        <dbReference type="ARBA" id="ARBA00004123"/>
    </source>
</evidence>
<keyword evidence="13" id="KW-1133">Transmembrane helix</keyword>
<evidence type="ECO:0000259" key="14">
    <source>
        <dbReference type="PROSITE" id="PS50053"/>
    </source>
</evidence>
<feature type="region of interest" description="Disordered" evidence="12">
    <location>
        <begin position="262"/>
        <end position="341"/>
    </location>
</feature>
<dbReference type="InterPro" id="IPR021925">
    <property type="entry name" value="BAG6"/>
</dbReference>
<dbReference type="CDD" id="cd01809">
    <property type="entry name" value="Ubl_BAG6"/>
    <property type="match status" value="1"/>
</dbReference>
<dbReference type="PANTHER" id="PTHR15204">
    <property type="entry name" value="LARGE PROLINE-RICH PROTEIN BAG6"/>
    <property type="match status" value="1"/>
</dbReference>
<feature type="domain" description="Ubiquitin-like" evidence="14">
    <location>
        <begin position="2"/>
        <end position="63"/>
    </location>
</feature>
<evidence type="ECO:0000256" key="7">
    <source>
        <dbReference type="ARBA" id="ARBA00022703"/>
    </source>
</evidence>
<evidence type="ECO:0000256" key="9">
    <source>
        <dbReference type="ARBA" id="ARBA00023186"/>
    </source>
</evidence>